<feature type="compositionally biased region" description="Polar residues" evidence="1">
    <location>
        <begin position="37"/>
        <end position="47"/>
    </location>
</feature>
<dbReference type="Proteomes" id="UP000593571">
    <property type="component" value="Unassembled WGS sequence"/>
</dbReference>
<proteinExistence type="predicted"/>
<evidence type="ECO:0000313" key="2">
    <source>
        <dbReference type="EMBL" id="KAF6465978.1"/>
    </source>
</evidence>
<sequence length="159" mass="17185">MGHWRLASPAPCSHLIGPERGKDLTKAISVNEKQRRPQNSCSLSPGSAFSPCHESRSPWAVPSYLASSHGHSSGERRCSLLPALTPGKSRTDLEYLLRNWRSAQRAERHLCGFLGLANYRAGSCTPQVSLSGGPPQDGPNQLPNVGMLQEGLGAWQIGF</sequence>
<dbReference type="AlphaFoldDB" id="A0A7J8H1E1"/>
<feature type="region of interest" description="Disordered" evidence="1">
    <location>
        <begin position="32"/>
        <end position="51"/>
    </location>
</feature>
<accession>A0A7J8H1E1</accession>
<keyword evidence="3" id="KW-1185">Reference proteome</keyword>
<comment type="caution">
    <text evidence="2">The sequence shown here is derived from an EMBL/GenBank/DDBJ whole genome shotgun (WGS) entry which is preliminary data.</text>
</comment>
<dbReference type="EMBL" id="JACASE010000005">
    <property type="protein sequence ID" value="KAF6465978.1"/>
    <property type="molecule type" value="Genomic_DNA"/>
</dbReference>
<evidence type="ECO:0000313" key="3">
    <source>
        <dbReference type="Proteomes" id="UP000593571"/>
    </source>
</evidence>
<organism evidence="2 3">
    <name type="scientific">Rousettus aegyptiacus</name>
    <name type="common">Egyptian fruit bat</name>
    <name type="synonym">Pteropus aegyptiacus</name>
    <dbReference type="NCBI Taxonomy" id="9407"/>
    <lineage>
        <taxon>Eukaryota</taxon>
        <taxon>Metazoa</taxon>
        <taxon>Chordata</taxon>
        <taxon>Craniata</taxon>
        <taxon>Vertebrata</taxon>
        <taxon>Euteleostomi</taxon>
        <taxon>Mammalia</taxon>
        <taxon>Eutheria</taxon>
        <taxon>Laurasiatheria</taxon>
        <taxon>Chiroptera</taxon>
        <taxon>Yinpterochiroptera</taxon>
        <taxon>Pteropodoidea</taxon>
        <taxon>Pteropodidae</taxon>
        <taxon>Rousettinae</taxon>
        <taxon>Rousettus</taxon>
    </lineage>
</organism>
<evidence type="ECO:0000256" key="1">
    <source>
        <dbReference type="SAM" id="MobiDB-lite"/>
    </source>
</evidence>
<gene>
    <name evidence="2" type="ORF">HJG63_011321</name>
</gene>
<name>A0A7J8H1E1_ROUAE</name>
<protein>
    <submittedName>
        <fullName evidence="2">Uncharacterized protein</fullName>
    </submittedName>
</protein>
<reference evidence="2 3" key="1">
    <citation type="journal article" date="2020" name="Nature">
        <title>Six reference-quality genomes reveal evolution of bat adaptations.</title>
        <authorList>
            <person name="Jebb D."/>
            <person name="Huang Z."/>
            <person name="Pippel M."/>
            <person name="Hughes G.M."/>
            <person name="Lavrichenko K."/>
            <person name="Devanna P."/>
            <person name="Winkler S."/>
            <person name="Jermiin L.S."/>
            <person name="Skirmuntt E.C."/>
            <person name="Katzourakis A."/>
            <person name="Burkitt-Gray L."/>
            <person name="Ray D.A."/>
            <person name="Sullivan K.A.M."/>
            <person name="Roscito J.G."/>
            <person name="Kirilenko B.M."/>
            <person name="Davalos L.M."/>
            <person name="Corthals A.P."/>
            <person name="Power M.L."/>
            <person name="Jones G."/>
            <person name="Ransome R.D."/>
            <person name="Dechmann D.K.N."/>
            <person name="Locatelli A.G."/>
            <person name="Puechmaille S.J."/>
            <person name="Fedrigo O."/>
            <person name="Jarvis E.D."/>
            <person name="Hiller M."/>
            <person name="Vernes S.C."/>
            <person name="Myers E.W."/>
            <person name="Teeling E.C."/>
        </authorList>
    </citation>
    <scope>NUCLEOTIDE SEQUENCE [LARGE SCALE GENOMIC DNA]</scope>
    <source>
        <strain evidence="2">MRouAeg1</strain>
        <tissue evidence="2">Muscle</tissue>
    </source>
</reference>